<proteinExistence type="predicted"/>
<sequence>MYCHSVYQKYLWTFPHCNTAFVTFFEWILTLYMLLHIHKTLLGLPAQRTLDCCAFR</sequence>
<accession>A0A2H3C438</accession>
<organism evidence="2 3">
    <name type="scientific">Armillaria solidipes</name>
    <dbReference type="NCBI Taxonomy" id="1076256"/>
    <lineage>
        <taxon>Eukaryota</taxon>
        <taxon>Fungi</taxon>
        <taxon>Dikarya</taxon>
        <taxon>Basidiomycota</taxon>
        <taxon>Agaricomycotina</taxon>
        <taxon>Agaricomycetes</taxon>
        <taxon>Agaricomycetidae</taxon>
        <taxon>Agaricales</taxon>
        <taxon>Marasmiineae</taxon>
        <taxon>Physalacriaceae</taxon>
        <taxon>Armillaria</taxon>
    </lineage>
</organism>
<keyword evidence="1" id="KW-0472">Membrane</keyword>
<dbReference type="Proteomes" id="UP000218334">
    <property type="component" value="Unassembled WGS sequence"/>
</dbReference>
<feature type="transmembrane region" description="Helical" evidence="1">
    <location>
        <begin position="12"/>
        <end position="35"/>
    </location>
</feature>
<dbReference type="EMBL" id="KZ293417">
    <property type="protein sequence ID" value="PBK76064.1"/>
    <property type="molecule type" value="Genomic_DNA"/>
</dbReference>
<evidence type="ECO:0000313" key="3">
    <source>
        <dbReference type="Proteomes" id="UP000218334"/>
    </source>
</evidence>
<keyword evidence="1" id="KW-0812">Transmembrane</keyword>
<gene>
    <name evidence="2" type="ORF">ARMSODRAFT_422063</name>
</gene>
<keyword evidence="3" id="KW-1185">Reference proteome</keyword>
<evidence type="ECO:0000256" key="1">
    <source>
        <dbReference type="SAM" id="Phobius"/>
    </source>
</evidence>
<name>A0A2H3C438_9AGAR</name>
<keyword evidence="1" id="KW-1133">Transmembrane helix</keyword>
<evidence type="ECO:0000313" key="2">
    <source>
        <dbReference type="EMBL" id="PBK76064.1"/>
    </source>
</evidence>
<dbReference type="AlphaFoldDB" id="A0A2H3C438"/>
<protein>
    <submittedName>
        <fullName evidence="2">Uncharacterized protein</fullName>
    </submittedName>
</protein>
<reference evidence="3" key="1">
    <citation type="journal article" date="2017" name="Nat. Ecol. Evol.">
        <title>Genome expansion and lineage-specific genetic innovations in the forest pathogenic fungi Armillaria.</title>
        <authorList>
            <person name="Sipos G."/>
            <person name="Prasanna A.N."/>
            <person name="Walter M.C."/>
            <person name="O'Connor E."/>
            <person name="Balint B."/>
            <person name="Krizsan K."/>
            <person name="Kiss B."/>
            <person name="Hess J."/>
            <person name="Varga T."/>
            <person name="Slot J."/>
            <person name="Riley R."/>
            <person name="Boka B."/>
            <person name="Rigling D."/>
            <person name="Barry K."/>
            <person name="Lee J."/>
            <person name="Mihaltcheva S."/>
            <person name="LaButti K."/>
            <person name="Lipzen A."/>
            <person name="Waldron R."/>
            <person name="Moloney N.M."/>
            <person name="Sperisen C."/>
            <person name="Kredics L."/>
            <person name="Vagvoelgyi C."/>
            <person name="Patrignani A."/>
            <person name="Fitzpatrick D."/>
            <person name="Nagy I."/>
            <person name="Doyle S."/>
            <person name="Anderson J.B."/>
            <person name="Grigoriev I.V."/>
            <person name="Gueldener U."/>
            <person name="Muensterkoetter M."/>
            <person name="Nagy L.G."/>
        </authorList>
    </citation>
    <scope>NUCLEOTIDE SEQUENCE [LARGE SCALE GENOMIC DNA]</scope>
    <source>
        <strain evidence="3">28-4</strain>
    </source>
</reference>